<feature type="region of interest" description="Disordered" evidence="1">
    <location>
        <begin position="1"/>
        <end position="23"/>
    </location>
</feature>
<dbReference type="EMBL" id="JANPWB010000015">
    <property type="protein sequence ID" value="KAJ1090932.1"/>
    <property type="molecule type" value="Genomic_DNA"/>
</dbReference>
<reference evidence="2" key="1">
    <citation type="journal article" date="2022" name="bioRxiv">
        <title>Sequencing and chromosome-scale assembly of the giantPleurodeles waltlgenome.</title>
        <authorList>
            <person name="Brown T."/>
            <person name="Elewa A."/>
            <person name="Iarovenko S."/>
            <person name="Subramanian E."/>
            <person name="Araus A.J."/>
            <person name="Petzold A."/>
            <person name="Susuki M."/>
            <person name="Suzuki K.-i.T."/>
            <person name="Hayashi T."/>
            <person name="Toyoda A."/>
            <person name="Oliveira C."/>
            <person name="Osipova E."/>
            <person name="Leigh N.D."/>
            <person name="Simon A."/>
            <person name="Yun M.H."/>
        </authorList>
    </citation>
    <scope>NUCLEOTIDE SEQUENCE</scope>
    <source>
        <strain evidence="2">20211129_DDA</strain>
        <tissue evidence="2">Liver</tissue>
    </source>
</reference>
<name>A0AAV7LKL2_PLEWA</name>
<feature type="compositionally biased region" description="Low complexity" evidence="1">
    <location>
        <begin position="244"/>
        <end position="263"/>
    </location>
</feature>
<protein>
    <submittedName>
        <fullName evidence="2">Uncharacterized protein</fullName>
    </submittedName>
</protein>
<dbReference type="AlphaFoldDB" id="A0AAV7LKL2"/>
<dbReference type="Proteomes" id="UP001066276">
    <property type="component" value="Chromosome 11"/>
</dbReference>
<evidence type="ECO:0000313" key="2">
    <source>
        <dbReference type="EMBL" id="KAJ1090932.1"/>
    </source>
</evidence>
<evidence type="ECO:0000256" key="1">
    <source>
        <dbReference type="SAM" id="MobiDB-lite"/>
    </source>
</evidence>
<feature type="compositionally biased region" description="Basic and acidic residues" evidence="1">
    <location>
        <begin position="321"/>
        <end position="333"/>
    </location>
</feature>
<comment type="caution">
    <text evidence="2">The sequence shown here is derived from an EMBL/GenBank/DDBJ whole genome shotgun (WGS) entry which is preliminary data.</text>
</comment>
<evidence type="ECO:0000313" key="3">
    <source>
        <dbReference type="Proteomes" id="UP001066276"/>
    </source>
</evidence>
<proteinExistence type="predicted"/>
<feature type="region of interest" description="Disordered" evidence="1">
    <location>
        <begin position="311"/>
        <end position="372"/>
    </location>
</feature>
<accession>A0AAV7LKL2</accession>
<feature type="compositionally biased region" description="Basic and acidic residues" evidence="1">
    <location>
        <begin position="62"/>
        <end position="78"/>
    </location>
</feature>
<organism evidence="2 3">
    <name type="scientific">Pleurodeles waltl</name>
    <name type="common">Iberian ribbed newt</name>
    <dbReference type="NCBI Taxonomy" id="8319"/>
    <lineage>
        <taxon>Eukaryota</taxon>
        <taxon>Metazoa</taxon>
        <taxon>Chordata</taxon>
        <taxon>Craniata</taxon>
        <taxon>Vertebrata</taxon>
        <taxon>Euteleostomi</taxon>
        <taxon>Amphibia</taxon>
        <taxon>Batrachia</taxon>
        <taxon>Caudata</taxon>
        <taxon>Salamandroidea</taxon>
        <taxon>Salamandridae</taxon>
        <taxon>Pleurodelinae</taxon>
        <taxon>Pleurodeles</taxon>
    </lineage>
</organism>
<sequence length="372" mass="40766">MNGSQTSESLQLEDGYLGEEDETVEVTVGGRLLLEPRLLSSPCLSHGLMDSDNPEGWLQTHSEPEKESQGDEEKRKEENEEEKEPAPSPLSLSGRQLERQSTLGLNTTAVPTESLLDVMFLMQNTLQAILEVMTVNNSLGKMHKKQLQGITEELKQINCCMLILVRPTLEKREQETGIWDVYSKLVSKDTTKTIDSPSVNVLKQRMLVTTSSRGRRMRGYALYNLHYNITRSKRAKQSKLSKQGAARGRVRPGPRGPAAWSAGPGSGGATPRGVVHAEAGPECGDGLGWDSPQNTDAPAVVKARLQVRSARRLPTGSLGGQEKDLDPARKDLWPGRGADVPGRDLAAGEGRRRASRSISAPSEARRQHPQPR</sequence>
<feature type="region of interest" description="Disordered" evidence="1">
    <location>
        <begin position="233"/>
        <end position="295"/>
    </location>
</feature>
<keyword evidence="3" id="KW-1185">Reference proteome</keyword>
<feature type="region of interest" description="Disordered" evidence="1">
    <location>
        <begin position="42"/>
        <end position="95"/>
    </location>
</feature>
<feature type="compositionally biased region" description="Polar residues" evidence="1">
    <location>
        <begin position="1"/>
        <end position="10"/>
    </location>
</feature>
<gene>
    <name evidence="2" type="ORF">NDU88_004060</name>
</gene>